<dbReference type="RefSeq" id="WP_377815584.1">
    <property type="nucleotide sequence ID" value="NZ_JBHRSJ010000034.1"/>
</dbReference>
<gene>
    <name evidence="1" type="ORF">ACFOJE_16185</name>
</gene>
<organism evidence="1 2">
    <name type="scientific">Azotobacter bryophylli</name>
    <dbReference type="NCBI Taxonomy" id="1986537"/>
    <lineage>
        <taxon>Bacteria</taxon>
        <taxon>Pseudomonadati</taxon>
        <taxon>Pseudomonadota</taxon>
        <taxon>Gammaproteobacteria</taxon>
        <taxon>Pseudomonadales</taxon>
        <taxon>Pseudomonadaceae</taxon>
        <taxon>Azotobacter</taxon>
    </lineage>
</organism>
<reference evidence="2" key="1">
    <citation type="journal article" date="2019" name="Int. J. Syst. Evol. Microbiol.">
        <title>The Global Catalogue of Microorganisms (GCM) 10K type strain sequencing project: providing services to taxonomists for standard genome sequencing and annotation.</title>
        <authorList>
            <consortium name="The Broad Institute Genomics Platform"/>
            <consortium name="The Broad Institute Genome Sequencing Center for Infectious Disease"/>
            <person name="Wu L."/>
            <person name="Ma J."/>
        </authorList>
    </citation>
    <scope>NUCLEOTIDE SEQUENCE [LARGE SCALE GENOMIC DNA]</scope>
    <source>
        <strain evidence="2">KCTC 62195</strain>
    </source>
</reference>
<keyword evidence="2" id="KW-1185">Reference proteome</keyword>
<evidence type="ECO:0000313" key="1">
    <source>
        <dbReference type="EMBL" id="MFC2973744.1"/>
    </source>
</evidence>
<dbReference type="Proteomes" id="UP001595457">
    <property type="component" value="Unassembled WGS sequence"/>
</dbReference>
<evidence type="ECO:0000313" key="2">
    <source>
        <dbReference type="Proteomes" id="UP001595457"/>
    </source>
</evidence>
<name>A0ABV7AVY4_9GAMM</name>
<proteinExistence type="predicted"/>
<accession>A0ABV7AVY4</accession>
<sequence length="58" mass="6244">MAWPVTAAARFTPDDAFARVAAACFRPRIVARYVGPLAESPDRARLRSVGGRMKVLGA</sequence>
<protein>
    <submittedName>
        <fullName evidence="1">Uncharacterized protein</fullName>
    </submittedName>
</protein>
<comment type="caution">
    <text evidence="1">The sequence shown here is derived from an EMBL/GenBank/DDBJ whole genome shotgun (WGS) entry which is preliminary data.</text>
</comment>
<dbReference type="EMBL" id="JBHRSJ010000034">
    <property type="protein sequence ID" value="MFC2973744.1"/>
    <property type="molecule type" value="Genomic_DNA"/>
</dbReference>